<dbReference type="EMBL" id="FOMG01000037">
    <property type="protein sequence ID" value="SFD36544.1"/>
    <property type="molecule type" value="Genomic_DNA"/>
</dbReference>
<keyword evidence="2" id="KW-1185">Reference proteome</keyword>
<dbReference type="InterPro" id="IPR045136">
    <property type="entry name" value="Iah1-like"/>
</dbReference>
<dbReference type="PANTHER" id="PTHR14209">
    <property type="entry name" value="ISOAMYL ACETATE-HYDROLYZING ESTERASE 1"/>
    <property type="match status" value="1"/>
</dbReference>
<reference evidence="1 2" key="1">
    <citation type="submission" date="2016-10" db="EMBL/GenBank/DDBJ databases">
        <authorList>
            <person name="de Groot N.N."/>
        </authorList>
    </citation>
    <scope>NUCLEOTIDE SEQUENCE [LARGE SCALE GENOMIC DNA]</scope>
    <source>
        <strain evidence="1 2">DSM 12992</strain>
    </source>
</reference>
<evidence type="ECO:0000313" key="1">
    <source>
        <dbReference type="EMBL" id="SFD36544.1"/>
    </source>
</evidence>
<dbReference type="AlphaFoldDB" id="A0A1I1RQF9"/>
<sequence length="278" mass="32582">MTQNKSRYSGHFFNSYVITRMNLYKHTVPMENDKKKISHVYGYPIEKVNDVFRQLDKELQLSVDFINKKYKSEMDEKLSKLEATFVFIGDQFVSEYQSFFNVLRKVFEPYTKIKMVCAAAMGDNSNQTIQHIYDLVVSEKPMITSVLIGINDMHQNNDIYSKPVCSPDEYRGNIDYMAKVLRHYKSKIIFNTLPPFNNVIVEKSFAHMNWTYSVDIRDEYNNIIREVAEQNGCTLNDMAEKFNQFDGLINIPNDGLNLTYQAQCFFADKFLEVMLEML</sequence>
<keyword evidence="1" id="KW-0378">Hydrolase</keyword>
<protein>
    <submittedName>
        <fullName evidence="1">GDSL-like Lipase/Acylhydrolase family protein</fullName>
    </submittedName>
</protein>
<evidence type="ECO:0000313" key="2">
    <source>
        <dbReference type="Proteomes" id="UP000199263"/>
    </source>
</evidence>
<dbReference type="RefSeq" id="WP_090094230.1">
    <property type="nucleotide sequence ID" value="NZ_FOMG01000037.1"/>
</dbReference>
<accession>A0A1I1RQF9</accession>
<proteinExistence type="predicted"/>
<gene>
    <name evidence="1" type="ORF">SAMN05421842_13716</name>
</gene>
<dbReference type="InterPro" id="IPR036514">
    <property type="entry name" value="SGNH_hydro_sf"/>
</dbReference>
<name>A0A1I1RQF9_9CLOT</name>
<dbReference type="Gene3D" id="3.40.50.1110">
    <property type="entry name" value="SGNH hydrolase"/>
    <property type="match status" value="1"/>
</dbReference>
<dbReference type="SUPFAM" id="SSF52266">
    <property type="entry name" value="SGNH hydrolase"/>
    <property type="match status" value="1"/>
</dbReference>
<dbReference type="STRING" id="119641.SAMN05421842_13716"/>
<dbReference type="GO" id="GO:0016787">
    <property type="term" value="F:hydrolase activity"/>
    <property type="evidence" value="ECO:0007669"/>
    <property type="project" value="UniProtKB-KW"/>
</dbReference>
<dbReference type="PANTHER" id="PTHR14209:SF19">
    <property type="entry name" value="ISOAMYL ACETATE-HYDROLYZING ESTERASE 1 HOMOLOG"/>
    <property type="match status" value="1"/>
</dbReference>
<organism evidence="1 2">
    <name type="scientific">Clostridium uliginosum</name>
    <dbReference type="NCBI Taxonomy" id="119641"/>
    <lineage>
        <taxon>Bacteria</taxon>
        <taxon>Bacillati</taxon>
        <taxon>Bacillota</taxon>
        <taxon>Clostridia</taxon>
        <taxon>Eubacteriales</taxon>
        <taxon>Clostridiaceae</taxon>
        <taxon>Clostridium</taxon>
    </lineage>
</organism>
<dbReference type="Proteomes" id="UP000199263">
    <property type="component" value="Unassembled WGS sequence"/>
</dbReference>